<dbReference type="EMBL" id="NIZV01000527">
    <property type="protein sequence ID" value="RSL86569.1"/>
    <property type="molecule type" value="Genomic_DNA"/>
</dbReference>
<dbReference type="Proteomes" id="UP000288429">
    <property type="component" value="Unassembled WGS sequence"/>
</dbReference>
<accession>A0A428S9S0</accession>
<keyword evidence="3" id="KW-1185">Reference proteome</keyword>
<feature type="compositionally biased region" description="Polar residues" evidence="1">
    <location>
        <begin position="277"/>
        <end position="286"/>
    </location>
</feature>
<evidence type="ECO:0000313" key="3">
    <source>
        <dbReference type="Proteomes" id="UP000288429"/>
    </source>
</evidence>
<comment type="caution">
    <text evidence="2">The sequence shown here is derived from an EMBL/GenBank/DDBJ whole genome shotgun (WGS) entry which is preliminary data.</text>
</comment>
<reference evidence="2 3" key="1">
    <citation type="submission" date="2017-06" db="EMBL/GenBank/DDBJ databases">
        <title>Cmopartive genomic analysis of Ambrosia Fusariam Clade fungi.</title>
        <authorList>
            <person name="Stajich J.E."/>
            <person name="Carrillo J."/>
            <person name="Kijimoto T."/>
            <person name="Eskalen A."/>
            <person name="O'Donnell K."/>
            <person name="Kasson M."/>
        </authorList>
    </citation>
    <scope>NUCLEOTIDE SEQUENCE [LARGE SCALE GENOMIC DNA]</scope>
    <source>
        <strain evidence="2 3">NRRL 20438</strain>
    </source>
</reference>
<gene>
    <name evidence="2" type="ORF">CDV31_016384</name>
</gene>
<organism evidence="2 3">
    <name type="scientific">Fusarium ambrosium</name>
    <dbReference type="NCBI Taxonomy" id="131363"/>
    <lineage>
        <taxon>Eukaryota</taxon>
        <taxon>Fungi</taxon>
        <taxon>Dikarya</taxon>
        <taxon>Ascomycota</taxon>
        <taxon>Pezizomycotina</taxon>
        <taxon>Sordariomycetes</taxon>
        <taxon>Hypocreomycetidae</taxon>
        <taxon>Hypocreales</taxon>
        <taxon>Nectriaceae</taxon>
        <taxon>Fusarium</taxon>
        <taxon>Fusarium solani species complex</taxon>
    </lineage>
</organism>
<sequence length="286" mass="31432">MAFLPITHSQGTSTSKFNRLDWLICGFVDLHRRLYRIGLSLYFRLAEVMNRRLLCATLCGQVHRELDLPLRLRRHDDEGLLDALNVCLDRYQEVRGETLAALPDDDVLVPAGVDEHDIILFLLESMNPTIKEWPNALVHRQVFMGYAASLRDKFISFDPERSVAQVWMGLALDLDPTLIERSSFGHISAPCPTPVSADDFEQDHLPQSIADSNVSHQTALAARIENLQCTVSAGDVSDGAVISGYLTTTEPDVGSSGSSDDGIPRAASGAGVDRGDISSQCQRNQG</sequence>
<feature type="compositionally biased region" description="Low complexity" evidence="1">
    <location>
        <begin position="252"/>
        <end position="261"/>
    </location>
</feature>
<proteinExistence type="predicted"/>
<evidence type="ECO:0000256" key="1">
    <source>
        <dbReference type="SAM" id="MobiDB-lite"/>
    </source>
</evidence>
<name>A0A428S9S0_9HYPO</name>
<dbReference type="AlphaFoldDB" id="A0A428S9S0"/>
<evidence type="ECO:0000313" key="2">
    <source>
        <dbReference type="EMBL" id="RSL86569.1"/>
    </source>
</evidence>
<protein>
    <submittedName>
        <fullName evidence="2">Uncharacterized protein</fullName>
    </submittedName>
</protein>
<feature type="region of interest" description="Disordered" evidence="1">
    <location>
        <begin position="248"/>
        <end position="286"/>
    </location>
</feature>